<gene>
    <name evidence="2" type="ORF">GPM918_LOCUS11853</name>
    <name evidence="3" type="ORF">SRO942_LOCUS11854</name>
</gene>
<dbReference type="AlphaFoldDB" id="A0A814DU73"/>
<name>A0A814DU73_9BILA</name>
<protein>
    <submittedName>
        <fullName evidence="2">Uncharacterized protein</fullName>
    </submittedName>
</protein>
<comment type="caution">
    <text evidence="2">The sequence shown here is derived from an EMBL/GenBank/DDBJ whole genome shotgun (WGS) entry which is preliminary data.</text>
</comment>
<dbReference type="Proteomes" id="UP000663829">
    <property type="component" value="Unassembled WGS sequence"/>
</dbReference>
<organism evidence="2 4">
    <name type="scientific">Didymodactylos carnosus</name>
    <dbReference type="NCBI Taxonomy" id="1234261"/>
    <lineage>
        <taxon>Eukaryota</taxon>
        <taxon>Metazoa</taxon>
        <taxon>Spiralia</taxon>
        <taxon>Gnathifera</taxon>
        <taxon>Rotifera</taxon>
        <taxon>Eurotatoria</taxon>
        <taxon>Bdelloidea</taxon>
        <taxon>Philodinida</taxon>
        <taxon>Philodinidae</taxon>
        <taxon>Didymodactylos</taxon>
    </lineage>
</organism>
<evidence type="ECO:0000313" key="4">
    <source>
        <dbReference type="Proteomes" id="UP000663829"/>
    </source>
</evidence>
<keyword evidence="4" id="KW-1185">Reference proteome</keyword>
<dbReference type="EMBL" id="CAJOBC010002523">
    <property type="protein sequence ID" value="CAF3737370.1"/>
    <property type="molecule type" value="Genomic_DNA"/>
</dbReference>
<sequence>MASASVTTTADLQDDIRQHLSADTLNELKIIEEEKEKVEALKLEIIDKENEIKRINNEIERLNDEQLQLTVRQNDLRNQQEQFETIIKQLENVLKEKEANLYRLQLEMDKYKENILILNQRLDNIKKCPRCRENYIPSDVRNDSCHYHNGFIVDVGRPNENLTQDQALERVQRSKLANDSSINNTPKLMWSCSLRLYGEQGCNVGKCGLSLELDGADEKIKNFLNGLKQQLLLLLFPLPSLNQILSKQRRIRIN</sequence>
<evidence type="ECO:0000313" key="3">
    <source>
        <dbReference type="EMBL" id="CAF3737370.1"/>
    </source>
</evidence>
<dbReference type="Proteomes" id="UP000681722">
    <property type="component" value="Unassembled WGS sequence"/>
</dbReference>
<dbReference type="EMBL" id="CAJNOQ010002523">
    <property type="protein sequence ID" value="CAF0962991.1"/>
    <property type="molecule type" value="Genomic_DNA"/>
</dbReference>
<feature type="coiled-coil region" evidence="1">
    <location>
        <begin position="21"/>
        <end position="128"/>
    </location>
</feature>
<evidence type="ECO:0000313" key="2">
    <source>
        <dbReference type="EMBL" id="CAF0962991.1"/>
    </source>
</evidence>
<reference evidence="2" key="1">
    <citation type="submission" date="2021-02" db="EMBL/GenBank/DDBJ databases">
        <authorList>
            <person name="Nowell W R."/>
        </authorList>
    </citation>
    <scope>NUCLEOTIDE SEQUENCE</scope>
</reference>
<proteinExistence type="predicted"/>
<evidence type="ECO:0000256" key="1">
    <source>
        <dbReference type="SAM" id="Coils"/>
    </source>
</evidence>
<accession>A0A814DU73</accession>
<keyword evidence="1" id="KW-0175">Coiled coil</keyword>